<protein>
    <recommendedName>
        <fullName evidence="3">DUF4258 domain-containing protein</fullName>
    </recommendedName>
</protein>
<proteinExistence type="predicted"/>
<dbReference type="AlphaFoldDB" id="A0A0C5RP61"/>
<dbReference type="HOGENOM" id="CLU_2371914_0_0_14"/>
<evidence type="ECO:0000313" key="2">
    <source>
        <dbReference type="Proteomes" id="UP000032261"/>
    </source>
</evidence>
<name>A0A0C5RP61_9BACT</name>
<sequence>MSYYGIIKYKLTDHAISRLKQREPKFKDMSNIMISAHINQRLNNIRPAYTDTNGYLVYIDPYNHGYSFLINQDNIVITYTKRSINKGDFYAKRRW</sequence>
<dbReference type="PATRIC" id="fig|42094.4.peg.250"/>
<dbReference type="Proteomes" id="UP000032261">
    <property type="component" value="Chromosome"/>
</dbReference>
<gene>
    <name evidence="1" type="ORF">JM47_01295</name>
</gene>
<reference evidence="1 2" key="1">
    <citation type="journal article" date="2015" name="Genome Announc.">
        <title>Genome Sequence of Ureaplasma diversum Strain ATCC 49782.</title>
        <authorList>
            <person name="Marques L.M."/>
            <person name="Guimaraes A.M."/>
            <person name="Martins H.B."/>
            <person name="Rezende I.S."/>
            <person name="Barbosa M.S."/>
            <person name="Campos G.B."/>
            <person name="do Nascimento N.C."/>
            <person name="Dos Santos A.P."/>
            <person name="Amorim A.T."/>
            <person name="Santos V.M."/>
            <person name="Messick J.B."/>
            <person name="Timenetsky J."/>
        </authorList>
    </citation>
    <scope>NUCLEOTIDE SEQUENCE [LARGE SCALE GENOMIC DNA]</scope>
    <source>
        <strain evidence="1 2">ATCC 49782</strain>
    </source>
</reference>
<evidence type="ECO:0008006" key="3">
    <source>
        <dbReference type="Google" id="ProtNLM"/>
    </source>
</evidence>
<dbReference type="RefSeq" id="WP_208895183.1">
    <property type="nucleotide sequence ID" value="NZ_CP009770.1"/>
</dbReference>
<dbReference type="STRING" id="42094.JM47_01295"/>
<evidence type="ECO:0000313" key="1">
    <source>
        <dbReference type="EMBL" id="AJQ45254.1"/>
    </source>
</evidence>
<organism evidence="1 2">
    <name type="scientific">Ureaplasma diversum</name>
    <dbReference type="NCBI Taxonomy" id="42094"/>
    <lineage>
        <taxon>Bacteria</taxon>
        <taxon>Bacillati</taxon>
        <taxon>Mycoplasmatota</taxon>
        <taxon>Mycoplasmoidales</taxon>
        <taxon>Mycoplasmoidaceae</taxon>
        <taxon>Ureaplasma</taxon>
    </lineage>
</organism>
<dbReference type="KEGG" id="ude:JM47_01295"/>
<dbReference type="EMBL" id="CP009770">
    <property type="protein sequence ID" value="AJQ45254.1"/>
    <property type="molecule type" value="Genomic_DNA"/>
</dbReference>
<accession>A0A0C5RP61</accession>